<evidence type="ECO:0000313" key="1">
    <source>
        <dbReference type="EMBL" id="CAB4154809.1"/>
    </source>
</evidence>
<accession>A0A6J5N6T8</accession>
<name>A0A6J5N6T8_9CAUD</name>
<organism evidence="1">
    <name type="scientific">uncultured Caudovirales phage</name>
    <dbReference type="NCBI Taxonomy" id="2100421"/>
    <lineage>
        <taxon>Viruses</taxon>
        <taxon>Duplodnaviria</taxon>
        <taxon>Heunggongvirae</taxon>
        <taxon>Uroviricota</taxon>
        <taxon>Caudoviricetes</taxon>
        <taxon>Peduoviridae</taxon>
        <taxon>Maltschvirus</taxon>
        <taxon>Maltschvirus maltsch</taxon>
    </lineage>
</organism>
<proteinExistence type="predicted"/>
<gene>
    <name evidence="1" type="ORF">UFOVP642_32</name>
</gene>
<protein>
    <submittedName>
        <fullName evidence="1">Uncharacterized protein</fullName>
    </submittedName>
</protein>
<reference evidence="1" key="1">
    <citation type="submission" date="2020-04" db="EMBL/GenBank/DDBJ databases">
        <authorList>
            <person name="Chiriac C."/>
            <person name="Salcher M."/>
            <person name="Ghai R."/>
            <person name="Kavagutti S V."/>
        </authorList>
    </citation>
    <scope>NUCLEOTIDE SEQUENCE</scope>
</reference>
<dbReference type="EMBL" id="LR796620">
    <property type="protein sequence ID" value="CAB4154809.1"/>
    <property type="molecule type" value="Genomic_DNA"/>
</dbReference>
<sequence length="267" mass="30279">MWNSNIAPERWHNHQGLGSTTLYQTYGTPSAWYRRSYYTISKNESDVVKDEYNFIRAAAVFKTGVPLTPFTVNVEYSLICDIAHRGWKVMLVSCADPVAWLSRAYEAGAVAWWLCSPGPVFEYVPRVYPDSREETDTMLESSRGPGKYDRDQVMWDLKNSTMSQQAIGNKYGITRSMVSVIARQLRNLEGVEAKPRRGPVMQMDPKLLPLVKRDIMTGRMNKEMIANKHGVTKQNITSIVDTHGLAGYLPRGTSTAKLIEKYFKNAP</sequence>